<evidence type="ECO:0000313" key="3">
    <source>
        <dbReference type="Proteomes" id="UP000078397"/>
    </source>
</evidence>
<dbReference type="EMBL" id="LSBJ02000002">
    <property type="protein sequence ID" value="OAQ69881.1"/>
    <property type="molecule type" value="Genomic_DNA"/>
</dbReference>
<dbReference type="KEGG" id="pchm:VFPPC_13272"/>
<accession>A0A179FXQ3</accession>
<protein>
    <submittedName>
        <fullName evidence="2">Uncharacterized protein</fullName>
    </submittedName>
</protein>
<comment type="caution">
    <text evidence="2">The sequence shown here is derived from an EMBL/GenBank/DDBJ whole genome shotgun (WGS) entry which is preliminary data.</text>
</comment>
<dbReference type="Proteomes" id="UP000078397">
    <property type="component" value="Unassembled WGS sequence"/>
</dbReference>
<proteinExistence type="predicted"/>
<evidence type="ECO:0000256" key="1">
    <source>
        <dbReference type="SAM" id="MobiDB-lite"/>
    </source>
</evidence>
<feature type="region of interest" description="Disordered" evidence="1">
    <location>
        <begin position="1"/>
        <end position="126"/>
    </location>
</feature>
<keyword evidence="3" id="KW-1185">Reference proteome</keyword>
<evidence type="ECO:0000313" key="2">
    <source>
        <dbReference type="EMBL" id="OAQ69881.1"/>
    </source>
</evidence>
<reference evidence="2 3" key="1">
    <citation type="journal article" date="2016" name="PLoS Pathog.">
        <title>Biosynthesis of antibiotic leucinostatins in bio-control fungus Purpureocillium lilacinum and their inhibition on phytophthora revealed by genome mining.</title>
        <authorList>
            <person name="Wang G."/>
            <person name="Liu Z."/>
            <person name="Lin R."/>
            <person name="Li E."/>
            <person name="Mao Z."/>
            <person name="Ling J."/>
            <person name="Yang Y."/>
            <person name="Yin W.B."/>
            <person name="Xie B."/>
        </authorList>
    </citation>
    <scope>NUCLEOTIDE SEQUENCE [LARGE SCALE GENOMIC DNA]</scope>
    <source>
        <strain evidence="2">170</strain>
    </source>
</reference>
<dbReference type="RefSeq" id="XP_018146418.1">
    <property type="nucleotide sequence ID" value="XM_018291049.1"/>
</dbReference>
<sequence length="267" mass="27210">MSSASSKASSLPSSSAPSPSAPSSSIKSSAISSSSASSKPSSSAPSSSIKSSSQSASSTSSKASSLSSSSASSSSPTSTTPSSSSTSPESSSAAASSSTSSEPPTPTDDPNCEDISGNNFPDGTLAPWYISDQVTADSSGVVAEGPDGTDHAFALIPSQDQFAQVYLNQQLPRCGDPPPKVTVKVSFDYQFTGDSTGCTIGASFNRETTNFLEVADDGQSNGVWQHYAGDPSEVQLTYDSLFTLKLSCPKDTANKPAILITNIYVYP</sequence>
<dbReference type="OrthoDB" id="5240060at2759"/>
<gene>
    <name evidence="2" type="ORF">VFPPC_13272</name>
</gene>
<name>A0A179FXQ3_METCM</name>
<dbReference type="GeneID" id="28855043"/>
<dbReference type="AlphaFoldDB" id="A0A179FXQ3"/>
<organism evidence="2 3">
    <name type="scientific">Pochonia chlamydosporia 170</name>
    <dbReference type="NCBI Taxonomy" id="1380566"/>
    <lineage>
        <taxon>Eukaryota</taxon>
        <taxon>Fungi</taxon>
        <taxon>Dikarya</taxon>
        <taxon>Ascomycota</taxon>
        <taxon>Pezizomycotina</taxon>
        <taxon>Sordariomycetes</taxon>
        <taxon>Hypocreomycetidae</taxon>
        <taxon>Hypocreales</taxon>
        <taxon>Clavicipitaceae</taxon>
        <taxon>Pochonia</taxon>
    </lineage>
</organism>
<feature type="compositionally biased region" description="Low complexity" evidence="1">
    <location>
        <begin position="1"/>
        <end position="102"/>
    </location>
</feature>